<dbReference type="NCBIfam" id="TIGR02436">
    <property type="entry name" value="four helix bundle protein"/>
    <property type="match status" value="1"/>
</dbReference>
<name>A0A0G1E7D5_9BACT</name>
<dbReference type="SUPFAM" id="SSF158446">
    <property type="entry name" value="IVS-encoded protein-like"/>
    <property type="match status" value="1"/>
</dbReference>
<accession>A0A0G1E7D5</accession>
<proteinExistence type="predicted"/>
<dbReference type="CDD" id="cd16377">
    <property type="entry name" value="23S_rRNA_IVP_like"/>
    <property type="match status" value="1"/>
</dbReference>
<dbReference type="PANTHER" id="PTHR38471">
    <property type="entry name" value="FOUR HELIX BUNDLE PROTEIN"/>
    <property type="match status" value="1"/>
</dbReference>
<dbReference type="EMBL" id="LCEJ01000022">
    <property type="protein sequence ID" value="KKS70468.1"/>
    <property type="molecule type" value="Genomic_DNA"/>
</dbReference>
<dbReference type="Pfam" id="PF05635">
    <property type="entry name" value="23S_rRNA_IVP"/>
    <property type="match status" value="1"/>
</dbReference>
<dbReference type="Proteomes" id="UP000034785">
    <property type="component" value="Unassembled WGS sequence"/>
</dbReference>
<organism evidence="1 2">
    <name type="scientific">Candidatus Daviesbacteria bacterium GW2011_GWA2_42_7</name>
    <dbReference type="NCBI Taxonomy" id="1618425"/>
    <lineage>
        <taxon>Bacteria</taxon>
        <taxon>Candidatus Daviesiibacteriota</taxon>
    </lineage>
</organism>
<dbReference type="Gene3D" id="1.20.1440.60">
    <property type="entry name" value="23S rRNA-intervening sequence"/>
    <property type="match status" value="1"/>
</dbReference>
<reference evidence="1 2" key="1">
    <citation type="journal article" date="2015" name="Nature">
        <title>rRNA introns, odd ribosomes, and small enigmatic genomes across a large radiation of phyla.</title>
        <authorList>
            <person name="Brown C.T."/>
            <person name="Hug L.A."/>
            <person name="Thomas B.C."/>
            <person name="Sharon I."/>
            <person name="Castelle C.J."/>
            <person name="Singh A."/>
            <person name="Wilkins M.J."/>
            <person name="Williams K.H."/>
            <person name="Banfield J.F."/>
        </authorList>
    </citation>
    <scope>NUCLEOTIDE SEQUENCE [LARGE SCALE GENOMIC DNA]</scope>
</reference>
<dbReference type="AlphaFoldDB" id="A0A0G1E7D5"/>
<comment type="caution">
    <text evidence="1">The sequence shown here is derived from an EMBL/GenBank/DDBJ whole genome shotgun (WGS) entry which is preliminary data.</text>
</comment>
<evidence type="ECO:0000313" key="1">
    <source>
        <dbReference type="EMBL" id="KKS70468.1"/>
    </source>
</evidence>
<evidence type="ECO:0000313" key="2">
    <source>
        <dbReference type="Proteomes" id="UP000034785"/>
    </source>
</evidence>
<sequence length="125" mass="14766">MIQSFKDLKVYQESYELAVLINRSILRLPNSEKYDLVDQMRRASKSIPANIAEGYAKRLSEKEFKRYLLSATGSCNEMFVHISFAKDLGFWKPEFCEDLLKRYDIVGKQLTRLWQNWKTYPTSNI</sequence>
<dbReference type="PANTHER" id="PTHR38471:SF2">
    <property type="entry name" value="FOUR HELIX BUNDLE PROTEIN"/>
    <property type="match status" value="1"/>
</dbReference>
<protein>
    <submittedName>
        <fullName evidence="1">23S rRNA gene intervening protein</fullName>
    </submittedName>
</protein>
<dbReference type="InterPro" id="IPR036583">
    <property type="entry name" value="23S_rRNA_IVS_sf"/>
</dbReference>
<dbReference type="InterPro" id="IPR012657">
    <property type="entry name" value="23S_rRNA-intervening_sequence"/>
</dbReference>
<gene>
    <name evidence="1" type="ORF">UV41_C0022G0010</name>
</gene>